<evidence type="ECO:0000256" key="1">
    <source>
        <dbReference type="SAM" id="Phobius"/>
    </source>
</evidence>
<protein>
    <submittedName>
        <fullName evidence="2">Uncharacterized protein</fullName>
    </submittedName>
</protein>
<comment type="caution">
    <text evidence="2">The sequence shown here is derived from an EMBL/GenBank/DDBJ whole genome shotgun (WGS) entry which is preliminary data.</text>
</comment>
<name>M0KSD0_9EURY</name>
<reference evidence="2 3" key="1">
    <citation type="journal article" date="2014" name="PLoS Genet.">
        <title>Phylogenetically driven sequencing of extremely halophilic archaea reveals strategies for static and dynamic osmo-response.</title>
        <authorList>
            <person name="Becker E.A."/>
            <person name="Seitzer P.M."/>
            <person name="Tritt A."/>
            <person name="Larsen D."/>
            <person name="Krusor M."/>
            <person name="Yao A.I."/>
            <person name="Wu D."/>
            <person name="Madern D."/>
            <person name="Eisen J.A."/>
            <person name="Darling A.E."/>
            <person name="Facciotti M.T."/>
        </authorList>
    </citation>
    <scope>NUCLEOTIDE SEQUENCE [LARGE SCALE GENOMIC DNA]</scope>
    <source>
        <strain evidence="2 3">JCM 13557</strain>
    </source>
</reference>
<sequence>MLTPVGLFLNFIGSIVLLGSDIKPIKRLLKRIDPAHRVYKKGLDRVIKKSTNKQKVEERKAHPYDGPIHLNHWSWVLMSWFLNRHAEQNVSRNSEIDIRGGWFKVDGEQLIFPEERTIQLDNKAQLKADQTMTLTAIRGLLYEARIKRIYIYGASLLALGFLLQLISSLNLNYWIQNAISLLG</sequence>
<proteinExistence type="predicted"/>
<keyword evidence="1" id="KW-0472">Membrane</keyword>
<feature type="transmembrane region" description="Helical" evidence="1">
    <location>
        <begin position="149"/>
        <end position="175"/>
    </location>
</feature>
<keyword evidence="1" id="KW-0812">Transmembrane</keyword>
<gene>
    <name evidence="2" type="ORF">C442_08761</name>
</gene>
<dbReference type="AlphaFoldDB" id="M0KSD0"/>
<dbReference type="Proteomes" id="UP000011623">
    <property type="component" value="Unassembled WGS sequence"/>
</dbReference>
<keyword evidence="1" id="KW-1133">Transmembrane helix</keyword>
<dbReference type="RefSeq" id="WP_008309559.1">
    <property type="nucleotide sequence ID" value="NZ_AOLW01000015.1"/>
</dbReference>
<keyword evidence="3" id="KW-1185">Reference proteome</keyword>
<organism evidence="2 3">
    <name type="scientific">Haloarcula amylolytica JCM 13557</name>
    <dbReference type="NCBI Taxonomy" id="1227452"/>
    <lineage>
        <taxon>Archaea</taxon>
        <taxon>Methanobacteriati</taxon>
        <taxon>Methanobacteriota</taxon>
        <taxon>Stenosarchaea group</taxon>
        <taxon>Halobacteria</taxon>
        <taxon>Halobacteriales</taxon>
        <taxon>Haloarculaceae</taxon>
        <taxon>Haloarcula</taxon>
    </lineage>
</organism>
<evidence type="ECO:0000313" key="3">
    <source>
        <dbReference type="Proteomes" id="UP000011623"/>
    </source>
</evidence>
<dbReference type="EMBL" id="AOLW01000015">
    <property type="protein sequence ID" value="EMA23104.1"/>
    <property type="molecule type" value="Genomic_DNA"/>
</dbReference>
<evidence type="ECO:0000313" key="2">
    <source>
        <dbReference type="EMBL" id="EMA23104.1"/>
    </source>
</evidence>
<accession>M0KSD0</accession>